<keyword evidence="3" id="KW-1185">Reference proteome</keyword>
<gene>
    <name evidence="2" type="ORF">PCANC_16082</name>
    <name evidence="1" type="ORF">PCASD_20598</name>
</gene>
<evidence type="ECO:0000313" key="2">
    <source>
        <dbReference type="EMBL" id="PLW36019.1"/>
    </source>
</evidence>
<sequence length="70" mass="8681">MRFYLGCFTFWRHQIRHHLLRTLQLKNRIDMLILYAESMRYWQVIYKLSYPHLLLHSLAKRCGLLGKFLK</sequence>
<dbReference type="Proteomes" id="UP000235392">
    <property type="component" value="Unassembled WGS sequence"/>
</dbReference>
<comment type="caution">
    <text evidence="1">The sequence shown here is derived from an EMBL/GenBank/DDBJ whole genome shotgun (WGS) entry which is preliminary data.</text>
</comment>
<evidence type="ECO:0000313" key="3">
    <source>
        <dbReference type="Proteomes" id="UP000235388"/>
    </source>
</evidence>
<accession>A0A2N5TQF5</accession>
<reference evidence="3 4" key="1">
    <citation type="submission" date="2017-11" db="EMBL/GenBank/DDBJ databases">
        <title>De novo assembly and phasing of dikaryotic genomes from two isolates of Puccinia coronata f. sp. avenae, the causal agent of oat crown rust.</title>
        <authorList>
            <person name="Miller M.E."/>
            <person name="Zhang Y."/>
            <person name="Omidvar V."/>
            <person name="Sperschneider J."/>
            <person name="Schwessinger B."/>
            <person name="Raley C."/>
            <person name="Palmer J.M."/>
            <person name="Garnica D."/>
            <person name="Upadhyaya N."/>
            <person name="Rathjen J."/>
            <person name="Taylor J.M."/>
            <person name="Park R.F."/>
            <person name="Dodds P.N."/>
            <person name="Hirsch C.D."/>
            <person name="Kianian S.F."/>
            <person name="Figueroa M."/>
        </authorList>
    </citation>
    <scope>NUCLEOTIDE SEQUENCE [LARGE SCALE GENOMIC DNA]</scope>
    <source>
        <strain evidence="2">12NC29</strain>
        <strain evidence="1">12SD80</strain>
    </source>
</reference>
<proteinExistence type="predicted"/>
<evidence type="ECO:0000313" key="1">
    <source>
        <dbReference type="EMBL" id="PLW27735.1"/>
    </source>
</evidence>
<dbReference type="EMBL" id="PGCI01000394">
    <property type="protein sequence ID" value="PLW27735.1"/>
    <property type="molecule type" value="Genomic_DNA"/>
</dbReference>
<dbReference type="AlphaFoldDB" id="A0A2N5TQF5"/>
<organism evidence="1 4">
    <name type="scientific">Puccinia coronata f. sp. avenae</name>
    <dbReference type="NCBI Taxonomy" id="200324"/>
    <lineage>
        <taxon>Eukaryota</taxon>
        <taxon>Fungi</taxon>
        <taxon>Dikarya</taxon>
        <taxon>Basidiomycota</taxon>
        <taxon>Pucciniomycotina</taxon>
        <taxon>Pucciniomycetes</taxon>
        <taxon>Pucciniales</taxon>
        <taxon>Pucciniaceae</taxon>
        <taxon>Puccinia</taxon>
    </lineage>
</organism>
<name>A0A2N5TQF5_9BASI</name>
<protein>
    <submittedName>
        <fullName evidence="1">Uncharacterized protein</fullName>
    </submittedName>
</protein>
<dbReference type="Proteomes" id="UP000235388">
    <property type="component" value="Unassembled WGS sequence"/>
</dbReference>
<dbReference type="EMBL" id="PGCJ01000246">
    <property type="protein sequence ID" value="PLW36019.1"/>
    <property type="molecule type" value="Genomic_DNA"/>
</dbReference>
<evidence type="ECO:0000313" key="4">
    <source>
        <dbReference type="Proteomes" id="UP000235392"/>
    </source>
</evidence>